<dbReference type="InterPro" id="IPR052200">
    <property type="entry name" value="Protoporphyrinogen_IX_DH"/>
</dbReference>
<dbReference type="PANTHER" id="PTHR38030:SF2">
    <property type="entry name" value="PROTOPORPHYRINOGEN IX DEHYDROGENASE [QUINONE]"/>
    <property type="match status" value="1"/>
</dbReference>
<sequence length="178" mass="19764">MENILIIYKSKYGAAREYAQLLGKALDTAPVSVDQAKSQMVTSADTIILCGGIYASSIAGLSFLKKNAALLSGKKTAVFAVGASPYDQKTLEELKKRHLSGALEGIPLFYGRGAWNEEIMTVKDKFLCSMLMKVVSKKPAEQCEPWELALKEAMGKKCSWVDEKYLEPLYKYIHKDTR</sequence>
<evidence type="ECO:0000259" key="1">
    <source>
        <dbReference type="Pfam" id="PF12724"/>
    </source>
</evidence>
<dbReference type="SUPFAM" id="SSF52218">
    <property type="entry name" value="Flavoproteins"/>
    <property type="match status" value="1"/>
</dbReference>
<name>A0A9D1VNX6_9FIRM</name>
<proteinExistence type="predicted"/>
<dbReference type="GO" id="GO:0010181">
    <property type="term" value="F:FMN binding"/>
    <property type="evidence" value="ECO:0007669"/>
    <property type="project" value="TreeGrafter"/>
</dbReference>
<organism evidence="2 3">
    <name type="scientific">Candidatus Blautia pullistercoris</name>
    <dbReference type="NCBI Taxonomy" id="2838499"/>
    <lineage>
        <taxon>Bacteria</taxon>
        <taxon>Bacillati</taxon>
        <taxon>Bacillota</taxon>
        <taxon>Clostridia</taxon>
        <taxon>Lachnospirales</taxon>
        <taxon>Lachnospiraceae</taxon>
        <taxon>Blautia</taxon>
    </lineage>
</organism>
<protein>
    <submittedName>
        <fullName evidence="2">Flavodoxin domain-containing protein</fullName>
    </submittedName>
</protein>
<feature type="domain" description="Flavodoxin" evidence="1">
    <location>
        <begin position="5"/>
        <end position="138"/>
    </location>
</feature>
<reference evidence="2" key="1">
    <citation type="journal article" date="2021" name="PeerJ">
        <title>Extensive microbial diversity within the chicken gut microbiome revealed by metagenomics and culture.</title>
        <authorList>
            <person name="Gilroy R."/>
            <person name="Ravi A."/>
            <person name="Getino M."/>
            <person name="Pursley I."/>
            <person name="Horton D.L."/>
            <person name="Alikhan N.F."/>
            <person name="Baker D."/>
            <person name="Gharbi K."/>
            <person name="Hall N."/>
            <person name="Watson M."/>
            <person name="Adriaenssens E.M."/>
            <person name="Foster-Nyarko E."/>
            <person name="Jarju S."/>
            <person name="Secka A."/>
            <person name="Antonio M."/>
            <person name="Oren A."/>
            <person name="Chaudhuri R.R."/>
            <person name="La Ragione R."/>
            <person name="Hildebrand F."/>
            <person name="Pallen M.J."/>
        </authorList>
    </citation>
    <scope>NUCLEOTIDE SEQUENCE</scope>
    <source>
        <strain evidence="2">ChiHjej12B11-1927</strain>
    </source>
</reference>
<dbReference type="GO" id="GO:0006783">
    <property type="term" value="P:heme biosynthetic process"/>
    <property type="evidence" value="ECO:0007669"/>
    <property type="project" value="TreeGrafter"/>
</dbReference>
<dbReference type="PANTHER" id="PTHR38030">
    <property type="entry name" value="PROTOPORPHYRINOGEN IX DEHYDROGENASE [MENAQUINONE]"/>
    <property type="match status" value="1"/>
</dbReference>
<gene>
    <name evidence="2" type="ORF">H9738_13535</name>
</gene>
<evidence type="ECO:0000313" key="3">
    <source>
        <dbReference type="Proteomes" id="UP000824230"/>
    </source>
</evidence>
<dbReference type="InterPro" id="IPR026816">
    <property type="entry name" value="Flavodoxin_dom"/>
</dbReference>
<dbReference type="AlphaFoldDB" id="A0A9D1VNX6"/>
<reference evidence="2" key="2">
    <citation type="submission" date="2021-04" db="EMBL/GenBank/DDBJ databases">
        <authorList>
            <person name="Gilroy R."/>
        </authorList>
    </citation>
    <scope>NUCLEOTIDE SEQUENCE</scope>
    <source>
        <strain evidence="2">ChiHjej12B11-1927</strain>
    </source>
</reference>
<dbReference type="Proteomes" id="UP000824230">
    <property type="component" value="Unassembled WGS sequence"/>
</dbReference>
<dbReference type="InterPro" id="IPR029039">
    <property type="entry name" value="Flavoprotein-like_sf"/>
</dbReference>
<dbReference type="EMBL" id="DXFG01000309">
    <property type="protein sequence ID" value="HIX38866.1"/>
    <property type="molecule type" value="Genomic_DNA"/>
</dbReference>
<evidence type="ECO:0000313" key="2">
    <source>
        <dbReference type="EMBL" id="HIX38866.1"/>
    </source>
</evidence>
<dbReference type="Pfam" id="PF12724">
    <property type="entry name" value="Flavodoxin_5"/>
    <property type="match status" value="1"/>
</dbReference>
<dbReference type="GO" id="GO:0070819">
    <property type="term" value="F:menaquinone-dependent protoporphyrinogen oxidase activity"/>
    <property type="evidence" value="ECO:0007669"/>
    <property type="project" value="TreeGrafter"/>
</dbReference>
<comment type="caution">
    <text evidence="2">The sequence shown here is derived from an EMBL/GenBank/DDBJ whole genome shotgun (WGS) entry which is preliminary data.</text>
</comment>
<dbReference type="Gene3D" id="3.40.50.360">
    <property type="match status" value="1"/>
</dbReference>
<accession>A0A9D1VNX6</accession>